<dbReference type="Pfam" id="PF07714">
    <property type="entry name" value="PK_Tyr_Ser-Thr"/>
    <property type="match status" value="1"/>
</dbReference>
<dbReference type="CDD" id="cd13999">
    <property type="entry name" value="STKc_MAP3K-like"/>
    <property type="match status" value="1"/>
</dbReference>
<keyword evidence="1" id="KW-0808">Transferase</keyword>
<dbReference type="Proteomes" id="UP001165065">
    <property type="component" value="Unassembled WGS sequence"/>
</dbReference>
<dbReference type="InterPro" id="IPR011009">
    <property type="entry name" value="Kinase-like_dom_sf"/>
</dbReference>
<dbReference type="Gene3D" id="1.10.510.10">
    <property type="entry name" value="Transferase(Phosphotransferase) domain 1"/>
    <property type="match status" value="1"/>
</dbReference>
<dbReference type="SMART" id="SM00220">
    <property type="entry name" value="S_TKc"/>
    <property type="match status" value="1"/>
</dbReference>
<feature type="compositionally biased region" description="Low complexity" evidence="6">
    <location>
        <begin position="349"/>
        <end position="360"/>
    </location>
</feature>
<dbReference type="AlphaFoldDB" id="A0A9W7LAL6"/>
<dbReference type="OrthoDB" id="204797at2759"/>
<evidence type="ECO:0000313" key="9">
    <source>
        <dbReference type="Proteomes" id="UP001165065"/>
    </source>
</evidence>
<dbReference type="PROSITE" id="PS00108">
    <property type="entry name" value="PROTEIN_KINASE_ST"/>
    <property type="match status" value="1"/>
</dbReference>
<accession>A0A9W7LAL6</accession>
<reference evidence="9" key="1">
    <citation type="journal article" date="2023" name="Commun. Biol.">
        <title>Genome analysis of Parmales, the sister group of diatoms, reveals the evolutionary specialization of diatoms from phago-mixotrophs to photoautotrophs.</title>
        <authorList>
            <person name="Ban H."/>
            <person name="Sato S."/>
            <person name="Yoshikawa S."/>
            <person name="Yamada K."/>
            <person name="Nakamura Y."/>
            <person name="Ichinomiya M."/>
            <person name="Sato N."/>
            <person name="Blanc-Mathieu R."/>
            <person name="Endo H."/>
            <person name="Kuwata A."/>
            <person name="Ogata H."/>
        </authorList>
    </citation>
    <scope>NUCLEOTIDE SEQUENCE [LARGE SCALE GENOMIC DNA]</scope>
</reference>
<keyword evidence="5" id="KW-0175">Coiled coil</keyword>
<keyword evidence="4" id="KW-0067">ATP-binding</keyword>
<feature type="domain" description="Protein kinase" evidence="7">
    <location>
        <begin position="197"/>
        <end position="463"/>
    </location>
</feature>
<proteinExistence type="predicted"/>
<keyword evidence="2" id="KW-0547">Nucleotide-binding</keyword>
<dbReference type="InterPro" id="IPR000719">
    <property type="entry name" value="Prot_kinase_dom"/>
</dbReference>
<evidence type="ECO:0000256" key="4">
    <source>
        <dbReference type="ARBA" id="ARBA00022840"/>
    </source>
</evidence>
<feature type="region of interest" description="Disordered" evidence="6">
    <location>
        <begin position="345"/>
        <end position="366"/>
    </location>
</feature>
<name>A0A9W7LAL6_9STRA</name>
<dbReference type="InterPro" id="IPR001245">
    <property type="entry name" value="Ser-Thr/Tyr_kinase_cat_dom"/>
</dbReference>
<dbReference type="PROSITE" id="PS50011">
    <property type="entry name" value="PROTEIN_KINASE_DOM"/>
    <property type="match status" value="1"/>
</dbReference>
<evidence type="ECO:0000256" key="3">
    <source>
        <dbReference type="ARBA" id="ARBA00022777"/>
    </source>
</evidence>
<evidence type="ECO:0000313" key="8">
    <source>
        <dbReference type="EMBL" id="GMI44095.1"/>
    </source>
</evidence>
<sequence length="774" mass="86784">MKFSNMLSTGKAVLRSAVKGASQLAETGLLDNIPIVSNILSGASLINEVLEGKESADTALAEVKQTVDLVSPIVVKIGQAADATDQGLNDNLKAVNDILEELWEHIDAYVKRAQFIKYAAGESYTSEFSDDLESLRKALDTLSFTLTGETLVTVMRTEGKVNDLAEQMQKFGATKSVQQRRESRTKAMEIDERNVTWHEDTPFAHGSFGAVYRVTYERRIVAAKMVSLRDVPQNALESTKKEYKKEVALMGELRSQNTVQILGAITRPTELVILMEYCEGGDLRSLLDKARVGEVDFGHGDQCNMLLDIAYGMRYLHGRPSLVIHGDLKSLNILIGRDGSGKVADFGRSQSNSTNSHQSQRGSGVGTMGWTAPEVLEKGMQALSLKVDVYSFGIVVWECLTKKIPWEGKTDGQIIGEVRYEKKRPQVDEAMDKDLKALMEQCWSEDPKDRPHFDVIVKKMEIIAKQLKALAPARAPALSGDFSPSPVRPDASSPAKSPMGGRKQSQVLNTEATELWVNLMEEVGDDEGTKKRPFDEYLIAVFETLLLGGADMKPEQADVLKKEICNSDGQASLIMWKKFVTKWKNDKEYSEDLGRFLSLHAESERARAESTAEMERMNSAVKENAEVVVPNDEPVTKGKVEASEETVRLEKEYEVAKGKRDVPLMKELKEKIRESRERDEKRNKIDDLKEKIIDAIDRDDLDLVDKIQLQIDELRGTFFTSNEKLKEAVNEWVQDKEKAKEKYGPIEDWDMSEVTSFHELFEGAKEFNEDLIHV</sequence>
<evidence type="ECO:0000259" key="7">
    <source>
        <dbReference type="PROSITE" id="PS50011"/>
    </source>
</evidence>
<dbReference type="GO" id="GO:0005524">
    <property type="term" value="F:ATP binding"/>
    <property type="evidence" value="ECO:0007669"/>
    <property type="project" value="UniProtKB-KW"/>
</dbReference>
<dbReference type="PANTHER" id="PTHR44329:SF288">
    <property type="entry name" value="MITOGEN-ACTIVATED PROTEIN KINASE KINASE KINASE 20"/>
    <property type="match status" value="1"/>
</dbReference>
<dbReference type="GO" id="GO:0004674">
    <property type="term" value="F:protein serine/threonine kinase activity"/>
    <property type="evidence" value="ECO:0007669"/>
    <property type="project" value="TreeGrafter"/>
</dbReference>
<protein>
    <recommendedName>
        <fullName evidence="7">Protein kinase domain-containing protein</fullName>
    </recommendedName>
</protein>
<evidence type="ECO:0000256" key="6">
    <source>
        <dbReference type="SAM" id="MobiDB-lite"/>
    </source>
</evidence>
<keyword evidence="9" id="KW-1185">Reference proteome</keyword>
<evidence type="ECO:0000256" key="2">
    <source>
        <dbReference type="ARBA" id="ARBA00022741"/>
    </source>
</evidence>
<comment type="caution">
    <text evidence="8">The sequence shown here is derived from an EMBL/GenBank/DDBJ whole genome shotgun (WGS) entry which is preliminary data.</text>
</comment>
<dbReference type="PANTHER" id="PTHR44329">
    <property type="entry name" value="SERINE/THREONINE-PROTEIN KINASE TNNI3K-RELATED"/>
    <property type="match status" value="1"/>
</dbReference>
<dbReference type="InterPro" id="IPR008271">
    <property type="entry name" value="Ser/Thr_kinase_AS"/>
</dbReference>
<dbReference type="EMBL" id="BRYA01000205">
    <property type="protein sequence ID" value="GMI44095.1"/>
    <property type="molecule type" value="Genomic_DNA"/>
</dbReference>
<gene>
    <name evidence="8" type="ORF">TrCOL_g9309</name>
</gene>
<dbReference type="SUPFAM" id="SSF56112">
    <property type="entry name" value="Protein kinase-like (PK-like)"/>
    <property type="match status" value="1"/>
</dbReference>
<feature type="region of interest" description="Disordered" evidence="6">
    <location>
        <begin position="477"/>
        <end position="506"/>
    </location>
</feature>
<evidence type="ECO:0000256" key="5">
    <source>
        <dbReference type="SAM" id="Coils"/>
    </source>
</evidence>
<evidence type="ECO:0000256" key="1">
    <source>
        <dbReference type="ARBA" id="ARBA00022679"/>
    </source>
</evidence>
<keyword evidence="3" id="KW-0418">Kinase</keyword>
<feature type="coiled-coil region" evidence="5">
    <location>
        <begin position="639"/>
        <end position="698"/>
    </location>
</feature>
<dbReference type="InterPro" id="IPR051681">
    <property type="entry name" value="Ser/Thr_Kinases-Pseudokinases"/>
</dbReference>
<dbReference type="PRINTS" id="PR00109">
    <property type="entry name" value="TYRKINASE"/>
</dbReference>
<organism evidence="8 9">
    <name type="scientific">Triparma columacea</name>
    <dbReference type="NCBI Taxonomy" id="722753"/>
    <lineage>
        <taxon>Eukaryota</taxon>
        <taxon>Sar</taxon>
        <taxon>Stramenopiles</taxon>
        <taxon>Ochrophyta</taxon>
        <taxon>Bolidophyceae</taxon>
        <taxon>Parmales</taxon>
        <taxon>Triparmaceae</taxon>
        <taxon>Triparma</taxon>
    </lineage>
</organism>